<dbReference type="Proteomes" id="UP000317494">
    <property type="component" value="Unassembled WGS sequence"/>
</dbReference>
<evidence type="ECO:0000313" key="4">
    <source>
        <dbReference type="Proteomes" id="UP000317494"/>
    </source>
</evidence>
<dbReference type="EMBL" id="QEAM01000085">
    <property type="protein sequence ID" value="TPX47118.1"/>
    <property type="molecule type" value="Genomic_DNA"/>
</dbReference>
<protein>
    <submittedName>
        <fullName evidence="2">Uncharacterized protein</fullName>
    </submittedName>
</protein>
<sequence length="313" mass="34661">MLGRLFYSWKHKHESGSSSTASSLSAADIVHHGNYVLDPIELDQDTSSLLWEISSILEEKGINMSNNGNRHCQNGSTSPLPVLFANPPPRTISLQTAPPLDKEHVLKQLNLICTSPGASSSSVSEAQQRVTSPVMSPTESPHISPTLSPKSIISPSSTGDSVNSRNRTNRNRKPPPIRIDTNSATLFRPPRNPDRLRPRYGPRSPQGFESNLLKSSNSNKNTAKSPPYHTATMLPSVPLSAVTRIQVVPPPLLAVPPNINQHKNLPRRTTSRQTEDRVFMMLSSPDIKPQENHKQQHPHHHHHRDTAIWVDSK</sequence>
<dbReference type="VEuPathDB" id="FungiDB:SeMB42_g02172"/>
<feature type="region of interest" description="Disordered" evidence="1">
    <location>
        <begin position="288"/>
        <end position="313"/>
    </location>
</feature>
<proteinExistence type="predicted"/>
<feature type="compositionally biased region" description="Polar residues" evidence="1">
    <location>
        <begin position="125"/>
        <end position="162"/>
    </location>
</feature>
<dbReference type="Proteomes" id="UP000320475">
    <property type="component" value="Unassembled WGS sequence"/>
</dbReference>
<evidence type="ECO:0000256" key="1">
    <source>
        <dbReference type="SAM" id="MobiDB-lite"/>
    </source>
</evidence>
<feature type="region of interest" description="Disordered" evidence="1">
    <location>
        <begin position="116"/>
        <end position="229"/>
    </location>
</feature>
<gene>
    <name evidence="2" type="ORF">SeLEV6574_g02830</name>
    <name evidence="3" type="ORF">SeMB42_g02172</name>
</gene>
<comment type="caution">
    <text evidence="2">The sequence shown here is derived from an EMBL/GenBank/DDBJ whole genome shotgun (WGS) entry which is preliminary data.</text>
</comment>
<dbReference type="EMBL" id="QEAN01000064">
    <property type="protein sequence ID" value="TPX50651.1"/>
    <property type="molecule type" value="Genomic_DNA"/>
</dbReference>
<evidence type="ECO:0000313" key="2">
    <source>
        <dbReference type="EMBL" id="TPX47118.1"/>
    </source>
</evidence>
<reference evidence="4 5" key="1">
    <citation type="journal article" date="2019" name="Sci. Rep.">
        <title>Comparative genomics of chytrid fungi reveal insights into the obligate biotrophic and pathogenic lifestyle of Synchytrium endobioticum.</title>
        <authorList>
            <person name="van de Vossenberg B.T.L.H."/>
            <person name="Warris S."/>
            <person name="Nguyen H.D.T."/>
            <person name="van Gent-Pelzer M.P.E."/>
            <person name="Joly D.L."/>
            <person name="van de Geest H.C."/>
            <person name="Bonants P.J.M."/>
            <person name="Smith D.S."/>
            <person name="Levesque C.A."/>
            <person name="van der Lee T.A.J."/>
        </authorList>
    </citation>
    <scope>NUCLEOTIDE SEQUENCE [LARGE SCALE GENOMIC DNA]</scope>
    <source>
        <strain evidence="2 5">LEV6574</strain>
        <strain evidence="3 4">MB42</strain>
    </source>
</reference>
<dbReference type="AlphaFoldDB" id="A0A507D765"/>
<feature type="compositionally biased region" description="Basic residues" evidence="1">
    <location>
        <begin position="295"/>
        <end position="304"/>
    </location>
</feature>
<feature type="compositionally biased region" description="Low complexity" evidence="1">
    <location>
        <begin position="210"/>
        <end position="221"/>
    </location>
</feature>
<name>A0A507D765_9FUNG</name>
<organism evidence="2 5">
    <name type="scientific">Synchytrium endobioticum</name>
    <dbReference type="NCBI Taxonomy" id="286115"/>
    <lineage>
        <taxon>Eukaryota</taxon>
        <taxon>Fungi</taxon>
        <taxon>Fungi incertae sedis</taxon>
        <taxon>Chytridiomycota</taxon>
        <taxon>Chytridiomycota incertae sedis</taxon>
        <taxon>Chytridiomycetes</taxon>
        <taxon>Synchytriales</taxon>
        <taxon>Synchytriaceae</taxon>
        <taxon>Synchytrium</taxon>
    </lineage>
</organism>
<evidence type="ECO:0000313" key="5">
    <source>
        <dbReference type="Proteomes" id="UP000320475"/>
    </source>
</evidence>
<accession>A0A507D765</accession>
<evidence type="ECO:0000313" key="3">
    <source>
        <dbReference type="EMBL" id="TPX50651.1"/>
    </source>
</evidence>
<keyword evidence="4" id="KW-1185">Reference proteome</keyword>